<organism evidence="2 3">
    <name type="scientific">Pseudomonas syringae pv. spinaceae</name>
    <dbReference type="NCBI Taxonomy" id="264459"/>
    <lineage>
        <taxon>Bacteria</taxon>
        <taxon>Pseudomonadati</taxon>
        <taxon>Pseudomonadota</taxon>
        <taxon>Gammaproteobacteria</taxon>
        <taxon>Pseudomonadales</taxon>
        <taxon>Pseudomonadaceae</taxon>
        <taxon>Pseudomonas</taxon>
        <taxon>Pseudomonas syringae</taxon>
    </lineage>
</organism>
<reference evidence="2 3" key="1">
    <citation type="submission" date="2015-09" db="EMBL/GenBank/DDBJ databases">
        <title>Genome announcement of multiple Pseudomonas syringae strains.</title>
        <authorList>
            <person name="Thakur S."/>
            <person name="Wang P.W."/>
            <person name="Gong Y."/>
            <person name="Weir B.S."/>
            <person name="Guttman D.S."/>
        </authorList>
    </citation>
    <scope>NUCLEOTIDE SEQUENCE [LARGE SCALE GENOMIC DNA]</scope>
    <source>
        <strain evidence="2 3">ICMP16929</strain>
    </source>
</reference>
<name>A0A0Q0D7M7_PSESX</name>
<keyword evidence="2" id="KW-0489">Methyltransferase</keyword>
<keyword evidence="2" id="KW-0808">Transferase</keyword>
<dbReference type="Proteomes" id="UP000050384">
    <property type="component" value="Unassembled WGS sequence"/>
</dbReference>
<dbReference type="EMBL" id="LJRI01001230">
    <property type="protein sequence ID" value="KPY68779.1"/>
    <property type="molecule type" value="Genomic_DNA"/>
</dbReference>
<evidence type="ECO:0000256" key="1">
    <source>
        <dbReference type="SAM" id="MobiDB-lite"/>
    </source>
</evidence>
<proteinExistence type="predicted"/>
<dbReference type="GO" id="GO:0032259">
    <property type="term" value="P:methylation"/>
    <property type="evidence" value="ECO:0007669"/>
    <property type="project" value="UniProtKB-KW"/>
</dbReference>
<accession>A0A0Q0D7M7</accession>
<dbReference type="GO" id="GO:0008168">
    <property type="term" value="F:methyltransferase activity"/>
    <property type="evidence" value="ECO:0007669"/>
    <property type="project" value="UniProtKB-KW"/>
</dbReference>
<feature type="region of interest" description="Disordered" evidence="1">
    <location>
        <begin position="1"/>
        <end position="44"/>
    </location>
</feature>
<sequence length="93" mass="9746">MAVAQLMAGGGSSDQHQRIGLRVEVAEERDKSPVQGAQPTALDPAFQQHQQIVDAGQRAQVGEADVVQRSGQQIVERAAHANAPGRSGVKGLP</sequence>
<comment type="caution">
    <text evidence="2">The sequence shown here is derived from an EMBL/GenBank/DDBJ whole genome shotgun (WGS) entry which is preliminary data.</text>
</comment>
<gene>
    <name evidence="2" type="ORF">ALO94_200367</name>
</gene>
<evidence type="ECO:0000313" key="3">
    <source>
        <dbReference type="Proteomes" id="UP000050384"/>
    </source>
</evidence>
<dbReference type="AlphaFoldDB" id="A0A0Q0D7M7"/>
<protein>
    <submittedName>
        <fullName evidence="2">N-methylproline demethylase</fullName>
    </submittedName>
</protein>
<evidence type="ECO:0000313" key="2">
    <source>
        <dbReference type="EMBL" id="KPY68779.1"/>
    </source>
</evidence>